<keyword evidence="2" id="KW-1185">Reference proteome</keyword>
<name>Q3SFZ1_THIDA</name>
<dbReference type="HOGENOM" id="CLU_2261171_0_0_4"/>
<gene>
    <name evidence="1" type="ordered locus">Tbd_2512</name>
</gene>
<proteinExistence type="predicted"/>
<dbReference type="Proteomes" id="UP000008291">
    <property type="component" value="Chromosome"/>
</dbReference>
<dbReference type="EMBL" id="CP000116">
    <property type="protein sequence ID" value="AAZ98465.1"/>
    <property type="molecule type" value="Genomic_DNA"/>
</dbReference>
<evidence type="ECO:0000313" key="2">
    <source>
        <dbReference type="Proteomes" id="UP000008291"/>
    </source>
</evidence>
<organism evidence="1 2">
    <name type="scientific">Thiobacillus denitrificans (strain ATCC 25259 / T1)</name>
    <dbReference type="NCBI Taxonomy" id="292415"/>
    <lineage>
        <taxon>Bacteria</taxon>
        <taxon>Pseudomonadati</taxon>
        <taxon>Pseudomonadota</taxon>
        <taxon>Betaproteobacteria</taxon>
        <taxon>Nitrosomonadales</taxon>
        <taxon>Thiobacillaceae</taxon>
        <taxon>Thiobacillus</taxon>
    </lineage>
</organism>
<sequence length="104" mass="11331">MKAYLIDANQRTVSPVDLADGLDGIRRLVGYESIDSEEIDASGDRLFFDESCFLRDQSGKGRFRLDNLVPLAGKAVVVGTTADGAGVKAATVELTNLQRRITWL</sequence>
<protein>
    <submittedName>
        <fullName evidence="1">Uncharacterized protein</fullName>
    </submittedName>
</protein>
<reference evidence="1 2" key="1">
    <citation type="journal article" date="2006" name="J. Bacteriol.">
        <title>The genome sequence of the obligately chemolithoautotrophic, facultatively anaerobic bacterium Thiobacillus denitrificans.</title>
        <authorList>
            <person name="Beller H.R."/>
            <person name="Chain P.S."/>
            <person name="Letain T.E."/>
            <person name="Chakicherla A."/>
            <person name="Larimer F.W."/>
            <person name="Richardson P.M."/>
            <person name="Coleman M.A."/>
            <person name="Wood A.P."/>
            <person name="Kelly D.P."/>
        </authorList>
    </citation>
    <scope>NUCLEOTIDE SEQUENCE [LARGE SCALE GENOMIC DNA]</scope>
    <source>
        <strain evidence="1 2">ATCC 25259</strain>
    </source>
</reference>
<dbReference type="eggNOG" id="ENOG50345M2">
    <property type="taxonomic scope" value="Bacteria"/>
</dbReference>
<dbReference type="RefSeq" id="WP_011313024.1">
    <property type="nucleotide sequence ID" value="NC_007404.1"/>
</dbReference>
<dbReference type="KEGG" id="tbd:Tbd_2512"/>
<dbReference type="OrthoDB" id="8563271at2"/>
<evidence type="ECO:0000313" key="1">
    <source>
        <dbReference type="EMBL" id="AAZ98465.1"/>
    </source>
</evidence>
<dbReference type="AlphaFoldDB" id="Q3SFZ1"/>
<accession>Q3SFZ1</accession>